<feature type="compositionally biased region" description="Basic and acidic residues" evidence="1">
    <location>
        <begin position="1"/>
        <end position="17"/>
    </location>
</feature>
<accession>A0ABD1IFJ1</accession>
<protein>
    <submittedName>
        <fullName evidence="2">Uncharacterized protein</fullName>
    </submittedName>
</protein>
<dbReference type="AlphaFoldDB" id="A0ABD1IFJ1"/>
<evidence type="ECO:0000256" key="1">
    <source>
        <dbReference type="SAM" id="MobiDB-lite"/>
    </source>
</evidence>
<evidence type="ECO:0000313" key="3">
    <source>
        <dbReference type="Proteomes" id="UP001567538"/>
    </source>
</evidence>
<dbReference type="EMBL" id="JBEAFC010000002">
    <property type="protein sequence ID" value="KAL1567107.1"/>
    <property type="molecule type" value="Genomic_DNA"/>
</dbReference>
<proteinExistence type="predicted"/>
<keyword evidence="3" id="KW-1185">Reference proteome</keyword>
<organism evidence="2 3">
    <name type="scientific">Salvia divinorum</name>
    <name type="common">Maria pastora</name>
    <name type="synonym">Diviner's sage</name>
    <dbReference type="NCBI Taxonomy" id="28513"/>
    <lineage>
        <taxon>Eukaryota</taxon>
        <taxon>Viridiplantae</taxon>
        <taxon>Streptophyta</taxon>
        <taxon>Embryophyta</taxon>
        <taxon>Tracheophyta</taxon>
        <taxon>Spermatophyta</taxon>
        <taxon>Magnoliopsida</taxon>
        <taxon>eudicotyledons</taxon>
        <taxon>Gunneridae</taxon>
        <taxon>Pentapetalae</taxon>
        <taxon>asterids</taxon>
        <taxon>lamiids</taxon>
        <taxon>Lamiales</taxon>
        <taxon>Lamiaceae</taxon>
        <taxon>Nepetoideae</taxon>
        <taxon>Mentheae</taxon>
        <taxon>Salviinae</taxon>
        <taxon>Salvia</taxon>
        <taxon>Salvia subgen. Calosphace</taxon>
    </lineage>
</organism>
<gene>
    <name evidence="2" type="ORF">AAHA92_02624</name>
</gene>
<sequence>MRISELTENRNEPDAMPEKSGGSGSAKINHTISSMPAAEEVNATSVKNGRTYGTAAFAKIGKAVATPVKSSCSYGFVTLAKIGYVVRVRVVYRIVPSMSDDAETLVSVYPTNFPLNTGLRESDDGEKFICGQDAGTPLKNECGDSYKFGFLTFARMSYTATVEVFYRIGQWMASPEAKSTMIMYITILAKNARNYAIQHDYKFIDGKAAFLIILANTLIEILNEHITQAKEKAEEHVSGSQELIIGKAVKSASEDGHDWFSAAYKILKDILGVIPLNEILVFMVKEFRAFLRKAPSIFSKGFLTMESLGFMMREFFVFMMKQFFGAQFISHIDELVVVVLRELFGINLVNESGFSGSATEGRKKKKKQMHKY</sequence>
<reference evidence="2 3" key="1">
    <citation type="submission" date="2024-06" db="EMBL/GenBank/DDBJ databases">
        <title>A chromosome level genome sequence of Diviner's sage (Salvia divinorum).</title>
        <authorList>
            <person name="Ford S.A."/>
            <person name="Ro D.-K."/>
            <person name="Ness R.W."/>
            <person name="Phillips M.A."/>
        </authorList>
    </citation>
    <scope>NUCLEOTIDE SEQUENCE [LARGE SCALE GENOMIC DNA]</scope>
    <source>
        <strain evidence="2">SAF-2024a</strain>
        <tissue evidence="2">Leaf</tissue>
    </source>
</reference>
<feature type="region of interest" description="Disordered" evidence="1">
    <location>
        <begin position="1"/>
        <end position="29"/>
    </location>
</feature>
<comment type="caution">
    <text evidence="2">The sequence shown here is derived from an EMBL/GenBank/DDBJ whole genome shotgun (WGS) entry which is preliminary data.</text>
</comment>
<evidence type="ECO:0000313" key="2">
    <source>
        <dbReference type="EMBL" id="KAL1567107.1"/>
    </source>
</evidence>
<name>A0ABD1IFJ1_SALDI</name>
<dbReference type="Proteomes" id="UP001567538">
    <property type="component" value="Unassembled WGS sequence"/>
</dbReference>